<dbReference type="InterPro" id="IPR000073">
    <property type="entry name" value="AB_hydrolase_1"/>
</dbReference>
<sequence length="306" mass="33030">MTGFTPAEPFRVPVAGGELAGGQWHADAGGTPLVGIHGITANHVSWSMVAAALPGVRLIAPDLRGRGRSNGLPGPYGLTQHADDIARMLDGLGVERAIVAGHSMGAFVAVWLAERHPDRVERLVLIDGGLPVYGTADLGPARDRLRMTFASEEEYLAFWRRHPALGPWWNDAVEAYALYDLVGAPPELRSSVSEEAMSANAIEVGGADGYEEALAGLTLPIAFVRAPRGLLNTDPLYPPEEPAEWRTRLPWFEAFEAEDVNHYTIVMTEAGVRQLTPHLPGAYPAHPHYHSHPHTSDPGTSDPKET</sequence>
<dbReference type="Gene3D" id="3.40.50.1820">
    <property type="entry name" value="alpha/beta hydrolase"/>
    <property type="match status" value="1"/>
</dbReference>
<dbReference type="SUPFAM" id="SSF53474">
    <property type="entry name" value="alpha/beta-Hydrolases"/>
    <property type="match status" value="1"/>
</dbReference>
<dbReference type="InterPro" id="IPR000639">
    <property type="entry name" value="Epox_hydrolase-like"/>
</dbReference>
<dbReference type="EMBL" id="JACCFL010000001">
    <property type="protein sequence ID" value="NYJ22513.1"/>
    <property type="molecule type" value="Genomic_DNA"/>
</dbReference>
<dbReference type="PANTHER" id="PTHR43798">
    <property type="entry name" value="MONOACYLGLYCEROL LIPASE"/>
    <property type="match status" value="1"/>
</dbReference>
<evidence type="ECO:0000259" key="3">
    <source>
        <dbReference type="Pfam" id="PF00561"/>
    </source>
</evidence>
<dbReference type="PANTHER" id="PTHR43798:SF31">
    <property type="entry name" value="AB HYDROLASE SUPERFAMILY PROTEIN YCLE"/>
    <property type="match status" value="1"/>
</dbReference>
<protein>
    <submittedName>
        <fullName evidence="4">Pimeloyl-ACP methyl ester carboxylesterase</fullName>
    </submittedName>
</protein>
<evidence type="ECO:0000256" key="1">
    <source>
        <dbReference type="ARBA" id="ARBA00022801"/>
    </source>
</evidence>
<evidence type="ECO:0000313" key="5">
    <source>
        <dbReference type="Proteomes" id="UP000578352"/>
    </source>
</evidence>
<dbReference type="RefSeq" id="WP_343063453.1">
    <property type="nucleotide sequence ID" value="NZ_BAABEH010000001.1"/>
</dbReference>
<dbReference type="PRINTS" id="PR00111">
    <property type="entry name" value="ABHYDROLASE"/>
</dbReference>
<dbReference type="GO" id="GO:0016020">
    <property type="term" value="C:membrane"/>
    <property type="evidence" value="ECO:0007669"/>
    <property type="project" value="TreeGrafter"/>
</dbReference>
<dbReference type="AlphaFoldDB" id="A0A853CRI2"/>
<keyword evidence="1" id="KW-0378">Hydrolase</keyword>
<comment type="caution">
    <text evidence="4">The sequence shown here is derived from an EMBL/GenBank/DDBJ whole genome shotgun (WGS) entry which is preliminary data.</text>
</comment>
<dbReference type="PRINTS" id="PR00412">
    <property type="entry name" value="EPOXHYDRLASE"/>
</dbReference>
<accession>A0A853CRI2</accession>
<organism evidence="4 5">
    <name type="scientific">Leifsonia shinshuensis</name>
    <dbReference type="NCBI Taxonomy" id="150026"/>
    <lineage>
        <taxon>Bacteria</taxon>
        <taxon>Bacillati</taxon>
        <taxon>Actinomycetota</taxon>
        <taxon>Actinomycetes</taxon>
        <taxon>Micrococcales</taxon>
        <taxon>Microbacteriaceae</taxon>
        <taxon>Leifsonia</taxon>
    </lineage>
</organism>
<proteinExistence type="predicted"/>
<feature type="domain" description="AB hydrolase-1" evidence="3">
    <location>
        <begin position="32"/>
        <end position="182"/>
    </location>
</feature>
<feature type="compositionally biased region" description="Low complexity" evidence="2">
    <location>
        <begin position="277"/>
        <end position="286"/>
    </location>
</feature>
<dbReference type="InterPro" id="IPR050266">
    <property type="entry name" value="AB_hydrolase_sf"/>
</dbReference>
<dbReference type="Pfam" id="PF00561">
    <property type="entry name" value="Abhydrolase_1"/>
    <property type="match status" value="1"/>
</dbReference>
<gene>
    <name evidence="4" type="ORF">HNR13_000800</name>
</gene>
<dbReference type="InterPro" id="IPR029058">
    <property type="entry name" value="AB_hydrolase_fold"/>
</dbReference>
<evidence type="ECO:0000313" key="4">
    <source>
        <dbReference type="EMBL" id="NYJ22513.1"/>
    </source>
</evidence>
<dbReference type="Proteomes" id="UP000578352">
    <property type="component" value="Unassembled WGS sequence"/>
</dbReference>
<dbReference type="GO" id="GO:0016787">
    <property type="term" value="F:hydrolase activity"/>
    <property type="evidence" value="ECO:0007669"/>
    <property type="project" value="UniProtKB-KW"/>
</dbReference>
<evidence type="ECO:0000256" key="2">
    <source>
        <dbReference type="SAM" id="MobiDB-lite"/>
    </source>
</evidence>
<name>A0A853CRI2_9MICO</name>
<feature type="region of interest" description="Disordered" evidence="2">
    <location>
        <begin position="277"/>
        <end position="306"/>
    </location>
</feature>
<reference evidence="4 5" key="1">
    <citation type="submission" date="2020-07" db="EMBL/GenBank/DDBJ databases">
        <title>Sequencing the genomes of 1000 actinobacteria strains.</title>
        <authorList>
            <person name="Klenk H.-P."/>
        </authorList>
    </citation>
    <scope>NUCLEOTIDE SEQUENCE [LARGE SCALE GENOMIC DNA]</scope>
    <source>
        <strain evidence="4 5">DSM 15165</strain>
    </source>
</reference>